<dbReference type="EMBL" id="SMBZ01000038">
    <property type="protein sequence ID" value="TCV09874.1"/>
    <property type="molecule type" value="Genomic_DNA"/>
</dbReference>
<dbReference type="Gene3D" id="3.40.710.10">
    <property type="entry name" value="DD-peptidase/beta-lactamase superfamily"/>
    <property type="match status" value="1"/>
</dbReference>
<dbReference type="RefSeq" id="WP_132778415.1">
    <property type="nucleotide sequence ID" value="NZ_SMBZ01000038.1"/>
</dbReference>
<name>A0A4R3VUD0_9SPHI</name>
<dbReference type="PANTHER" id="PTHR43283">
    <property type="entry name" value="BETA-LACTAMASE-RELATED"/>
    <property type="match status" value="1"/>
</dbReference>
<dbReference type="InterPro" id="IPR012338">
    <property type="entry name" value="Beta-lactam/transpept-like"/>
</dbReference>
<feature type="signal peptide" evidence="1">
    <location>
        <begin position="1"/>
        <end position="22"/>
    </location>
</feature>
<protein>
    <submittedName>
        <fullName evidence="3">Beta-lactamase</fullName>
    </submittedName>
</protein>
<dbReference type="AlphaFoldDB" id="A0A4R3VUD0"/>
<dbReference type="InterPro" id="IPR050789">
    <property type="entry name" value="Diverse_Enzym_Activities"/>
</dbReference>
<dbReference type="SUPFAM" id="SSF56601">
    <property type="entry name" value="beta-lactamase/transpeptidase-like"/>
    <property type="match status" value="1"/>
</dbReference>
<proteinExistence type="predicted"/>
<dbReference type="PROSITE" id="PS51257">
    <property type="entry name" value="PROKAR_LIPOPROTEIN"/>
    <property type="match status" value="1"/>
</dbReference>
<keyword evidence="4" id="KW-1185">Reference proteome</keyword>
<reference evidence="3 4" key="1">
    <citation type="submission" date="2019-03" db="EMBL/GenBank/DDBJ databases">
        <title>Genomic Encyclopedia of Type Strains, Phase IV (KMG-IV): sequencing the most valuable type-strain genomes for metagenomic binning, comparative biology and taxonomic classification.</title>
        <authorList>
            <person name="Goeker M."/>
        </authorList>
    </citation>
    <scope>NUCLEOTIDE SEQUENCE [LARGE SCALE GENOMIC DNA]</scope>
    <source>
        <strain evidence="3 4">DSM 22362</strain>
    </source>
</reference>
<feature type="domain" description="Beta-lactamase-related" evidence="2">
    <location>
        <begin position="114"/>
        <end position="345"/>
    </location>
</feature>
<organism evidence="3 4">
    <name type="scientific">Sphingobacterium alimentarium</name>
    <dbReference type="NCBI Taxonomy" id="797292"/>
    <lineage>
        <taxon>Bacteria</taxon>
        <taxon>Pseudomonadati</taxon>
        <taxon>Bacteroidota</taxon>
        <taxon>Sphingobacteriia</taxon>
        <taxon>Sphingobacteriales</taxon>
        <taxon>Sphingobacteriaceae</taxon>
        <taxon>Sphingobacterium</taxon>
    </lineage>
</organism>
<dbReference type="InterPro" id="IPR001466">
    <property type="entry name" value="Beta-lactam-related"/>
</dbReference>
<dbReference type="PANTHER" id="PTHR43283:SF7">
    <property type="entry name" value="BETA-LACTAMASE-RELATED DOMAIN-CONTAINING PROTEIN"/>
    <property type="match status" value="1"/>
</dbReference>
<feature type="chain" id="PRO_5020458842" evidence="1">
    <location>
        <begin position="23"/>
        <end position="369"/>
    </location>
</feature>
<evidence type="ECO:0000256" key="1">
    <source>
        <dbReference type="SAM" id="SignalP"/>
    </source>
</evidence>
<keyword evidence="1" id="KW-0732">Signal</keyword>
<evidence type="ECO:0000313" key="4">
    <source>
        <dbReference type="Proteomes" id="UP000295197"/>
    </source>
</evidence>
<evidence type="ECO:0000259" key="2">
    <source>
        <dbReference type="Pfam" id="PF00144"/>
    </source>
</evidence>
<dbReference type="Pfam" id="PF00144">
    <property type="entry name" value="Beta-lactamase"/>
    <property type="match status" value="1"/>
</dbReference>
<accession>A0A4R3VUD0</accession>
<dbReference type="Proteomes" id="UP000295197">
    <property type="component" value="Unassembled WGS sequence"/>
</dbReference>
<gene>
    <name evidence="3" type="ORF">EDC17_10382</name>
</gene>
<dbReference type="OrthoDB" id="9773047at2"/>
<evidence type="ECO:0000313" key="3">
    <source>
        <dbReference type="EMBL" id="TCV09874.1"/>
    </source>
</evidence>
<comment type="caution">
    <text evidence="3">The sequence shown here is derived from an EMBL/GenBank/DDBJ whole genome shotgun (WGS) entry which is preliminary data.</text>
</comment>
<sequence length="369" mass="42646">MLKLINICALLLLLYFSTGCTALHYTKIPKQNSHKIFPQRKIENSDTTFNFYKPTKDYELGKTIGVTNRDFNPTDVSLDSLVQLHKTISFVIIRNDTILYEKFKDDLDTVSVSSFSIAKPFISTLIGIAIDEGNIKSIDDKITDYLPEFRDRPLWNQISIRDLLHHTSGIKFTKADNIKFFWSTDLRKQISHLTLEYSKVKRFNYSSANTLLLGIILEKTTGSSVSQYLEKKLWKPLGTEAPLYWSLDRNDSLALEKTFCCLQGRTLDFAKFARLYLNGGKWNDQQIVSKNWVDYSTHSDPANGNRHFYNNNWGIGPLNYGSFYAQGLYGQFLYVYPKKNVIIVRFGDAGLNYHPNYWLNIFLQIIDQL</sequence>